<sequence length="61" mass="5989">MGVTAKLALYVVGLVVVFAAAFGAGTLAGPVLPDGGDTHAESVEGTPPGGQDQGPEDLTEH</sequence>
<comment type="caution">
    <text evidence="2">The sequence shown here is derived from an EMBL/GenBank/DDBJ whole genome shotgun (WGS) entry which is preliminary data.</text>
</comment>
<accession>A0A7K2ITM0</accession>
<evidence type="ECO:0000313" key="3">
    <source>
        <dbReference type="Proteomes" id="UP000467124"/>
    </source>
</evidence>
<feature type="region of interest" description="Disordered" evidence="1">
    <location>
        <begin position="30"/>
        <end position="61"/>
    </location>
</feature>
<name>A0A7K2ITM0_9ACTN</name>
<dbReference type="EMBL" id="WWHY01000001">
    <property type="protein sequence ID" value="MYR33273.1"/>
    <property type="molecule type" value="Genomic_DNA"/>
</dbReference>
<proteinExistence type="predicted"/>
<evidence type="ECO:0000256" key="1">
    <source>
        <dbReference type="SAM" id="MobiDB-lite"/>
    </source>
</evidence>
<organism evidence="2 3">
    <name type="scientific">Nocardiopsis alba</name>
    <dbReference type="NCBI Taxonomy" id="53437"/>
    <lineage>
        <taxon>Bacteria</taxon>
        <taxon>Bacillati</taxon>
        <taxon>Actinomycetota</taxon>
        <taxon>Actinomycetes</taxon>
        <taxon>Streptosporangiales</taxon>
        <taxon>Nocardiopsidaceae</taxon>
        <taxon>Nocardiopsis</taxon>
    </lineage>
</organism>
<reference evidence="2 3" key="1">
    <citation type="journal article" date="2019" name="Nat. Commun.">
        <title>The antimicrobial potential of Streptomyces from insect microbiomes.</title>
        <authorList>
            <person name="Chevrette M.G."/>
            <person name="Carlson C.M."/>
            <person name="Ortega H.E."/>
            <person name="Thomas C."/>
            <person name="Ananiev G.E."/>
            <person name="Barns K.J."/>
            <person name="Book A.J."/>
            <person name="Cagnazzo J."/>
            <person name="Carlos C."/>
            <person name="Flanigan W."/>
            <person name="Grubbs K.J."/>
            <person name="Horn H.A."/>
            <person name="Hoffmann F.M."/>
            <person name="Klassen J.L."/>
            <person name="Knack J.J."/>
            <person name="Lewin G.R."/>
            <person name="McDonald B.R."/>
            <person name="Muller L."/>
            <person name="Melo W.G.P."/>
            <person name="Pinto-Tomas A.A."/>
            <person name="Schmitz A."/>
            <person name="Wendt-Pienkowski E."/>
            <person name="Wildman S."/>
            <person name="Zhao M."/>
            <person name="Zhang F."/>
            <person name="Bugni T.S."/>
            <person name="Andes D.R."/>
            <person name="Pupo M.T."/>
            <person name="Currie C.R."/>
        </authorList>
    </citation>
    <scope>NUCLEOTIDE SEQUENCE [LARGE SCALE GENOMIC DNA]</scope>
    <source>
        <strain evidence="2 3">SID5840</strain>
    </source>
</reference>
<dbReference type="RefSeq" id="WP_017534527.1">
    <property type="nucleotide sequence ID" value="NZ_JBEXQO010000004.1"/>
</dbReference>
<dbReference type="Proteomes" id="UP000467124">
    <property type="component" value="Unassembled WGS sequence"/>
</dbReference>
<evidence type="ECO:0000313" key="2">
    <source>
        <dbReference type="EMBL" id="MYR33273.1"/>
    </source>
</evidence>
<dbReference type="AlphaFoldDB" id="A0A7K2ITM0"/>
<protein>
    <submittedName>
        <fullName evidence="2">Uncharacterized protein</fullName>
    </submittedName>
</protein>
<gene>
    <name evidence="2" type="ORF">GTW20_13630</name>
</gene>